<dbReference type="KEGG" id="dmm:dnm_081440"/>
<feature type="domain" description="CRISPR type III-associated protein" evidence="9">
    <location>
        <begin position="17"/>
        <end position="313"/>
    </location>
</feature>
<gene>
    <name evidence="10" type="primary">csm3-2</name>
    <name evidence="10" type="ORF">dnm_081440</name>
</gene>
<evidence type="ECO:0000256" key="7">
    <source>
        <dbReference type="ARBA" id="ARBA00023118"/>
    </source>
</evidence>
<dbReference type="AlphaFoldDB" id="A0A975GSH6"/>
<evidence type="ECO:0000256" key="5">
    <source>
        <dbReference type="ARBA" id="ARBA00022801"/>
    </source>
</evidence>
<dbReference type="RefSeq" id="WP_207679596.1">
    <property type="nucleotide sequence ID" value="NZ_CP061800.1"/>
</dbReference>
<evidence type="ECO:0000313" key="10">
    <source>
        <dbReference type="EMBL" id="QTA92070.1"/>
    </source>
</evidence>
<evidence type="ECO:0000256" key="1">
    <source>
        <dbReference type="ARBA" id="ARBA00006342"/>
    </source>
</evidence>
<keyword evidence="7" id="KW-0051">Antiviral defense</keyword>
<dbReference type="GO" id="GO:0003723">
    <property type="term" value="F:RNA binding"/>
    <property type="evidence" value="ECO:0007669"/>
    <property type="project" value="UniProtKB-KW"/>
</dbReference>
<dbReference type="InterPro" id="IPR052216">
    <property type="entry name" value="CRISPR_Csm3_endoribonuclease"/>
</dbReference>
<dbReference type="Proteomes" id="UP000663722">
    <property type="component" value="Chromosome"/>
</dbReference>
<dbReference type="GO" id="GO:0016787">
    <property type="term" value="F:hydrolase activity"/>
    <property type="evidence" value="ECO:0007669"/>
    <property type="project" value="UniProtKB-KW"/>
</dbReference>
<dbReference type="EMBL" id="CP061800">
    <property type="protein sequence ID" value="QTA92070.1"/>
    <property type="molecule type" value="Genomic_DNA"/>
</dbReference>
<evidence type="ECO:0000256" key="4">
    <source>
        <dbReference type="ARBA" id="ARBA00022759"/>
    </source>
</evidence>
<protein>
    <recommendedName>
        <fullName evidence="2">CRISPR system Cms endoribonuclease Csm3</fullName>
    </recommendedName>
    <alternativeName>
        <fullName evidence="8">CRISPR type III A-associated RAMP protein Csm3</fullName>
    </alternativeName>
</protein>
<name>A0A975GSH6_9BACT</name>
<dbReference type="InterPro" id="IPR013412">
    <property type="entry name" value="CRISPR-assoc_RAMP_Csm3"/>
</dbReference>
<evidence type="ECO:0000256" key="2">
    <source>
        <dbReference type="ARBA" id="ARBA00022150"/>
    </source>
</evidence>
<evidence type="ECO:0000256" key="3">
    <source>
        <dbReference type="ARBA" id="ARBA00022722"/>
    </source>
</evidence>
<evidence type="ECO:0000256" key="6">
    <source>
        <dbReference type="ARBA" id="ARBA00022884"/>
    </source>
</evidence>
<dbReference type="GO" id="GO:0051607">
    <property type="term" value="P:defense response to virus"/>
    <property type="evidence" value="ECO:0007669"/>
    <property type="project" value="UniProtKB-KW"/>
</dbReference>
<reference evidence="10" key="1">
    <citation type="journal article" date="2021" name="Microb. Physiol.">
        <title>Proteogenomic Insights into the Physiology of Marine, Sulfate-Reducing, Filamentous Desulfonema limicola and Desulfonema magnum.</title>
        <authorList>
            <person name="Schnaars V."/>
            <person name="Wohlbrand L."/>
            <person name="Scheve S."/>
            <person name="Hinrichs C."/>
            <person name="Reinhardt R."/>
            <person name="Rabus R."/>
        </authorList>
    </citation>
    <scope>NUCLEOTIDE SEQUENCE</scope>
    <source>
        <strain evidence="10">4be13</strain>
    </source>
</reference>
<sequence>MSEKQIKLLGFVKITGKIEALSGLHIGGTADSIDKGGIDSPVIKNPVSNEPYIPGSSLRGRMRALLEAKNGNFLSAMTENIYMEIYGTENYRFEVSFSKQEFNRFLSQFTDDKAKELLNQYAEEKDNKIFFYANKLRKPKDFKDEVFNQILKEIKKNEDSERAYKLAAASPVCRLFGNSASDPGLPSILIVRDAVLSRDESDDPEKYSYKRFMIDGLPVTEAKIEIVVDRITAQAMPRTIERVPAGARFDFEMIYKVQTYENGEFLVDALGKPDTKCDKKLQKDLENIFCALEIIQDHAGLGGNTSRGHGQVRFEIKNFEAKTITGETVKGFKKPQGKNSTISDWSNAAQTISFAQYA</sequence>
<dbReference type="NCBIfam" id="TIGR02582">
    <property type="entry name" value="cas7_TM1809"/>
    <property type="match status" value="1"/>
</dbReference>
<keyword evidence="6" id="KW-0694">RNA-binding</keyword>
<evidence type="ECO:0000259" key="9">
    <source>
        <dbReference type="Pfam" id="PF03787"/>
    </source>
</evidence>
<dbReference type="GO" id="GO:0004519">
    <property type="term" value="F:endonuclease activity"/>
    <property type="evidence" value="ECO:0007669"/>
    <property type="project" value="UniProtKB-KW"/>
</dbReference>
<dbReference type="InterPro" id="IPR005537">
    <property type="entry name" value="RAMP_III_fam"/>
</dbReference>
<evidence type="ECO:0000313" key="11">
    <source>
        <dbReference type="Proteomes" id="UP000663722"/>
    </source>
</evidence>
<accession>A0A975GSH6</accession>
<organism evidence="10 11">
    <name type="scientific">Desulfonema magnum</name>
    <dbReference type="NCBI Taxonomy" id="45655"/>
    <lineage>
        <taxon>Bacteria</taxon>
        <taxon>Pseudomonadati</taxon>
        <taxon>Thermodesulfobacteriota</taxon>
        <taxon>Desulfobacteria</taxon>
        <taxon>Desulfobacterales</taxon>
        <taxon>Desulfococcaceae</taxon>
        <taxon>Desulfonema</taxon>
    </lineage>
</organism>
<dbReference type="PANTHER" id="PTHR35579">
    <property type="entry name" value="CRISPR SYSTEM CMS ENDORIBONUCLEASE CSM3"/>
    <property type="match status" value="1"/>
</dbReference>
<keyword evidence="5" id="KW-0378">Hydrolase</keyword>
<evidence type="ECO:0000256" key="8">
    <source>
        <dbReference type="ARBA" id="ARBA00033183"/>
    </source>
</evidence>
<dbReference type="Pfam" id="PF03787">
    <property type="entry name" value="RAMPs"/>
    <property type="match status" value="1"/>
</dbReference>
<keyword evidence="11" id="KW-1185">Reference proteome</keyword>
<proteinExistence type="inferred from homology"/>
<dbReference type="PANTHER" id="PTHR35579:SF3">
    <property type="entry name" value="CRISPR SYSTEM CMS ENDORIBONUCLEASE CSM3"/>
    <property type="match status" value="1"/>
</dbReference>
<comment type="similarity">
    <text evidence="1">Belongs to the CRISPR-associated Csm3 family.</text>
</comment>
<keyword evidence="3" id="KW-0540">Nuclease</keyword>
<keyword evidence="4" id="KW-0255">Endonuclease</keyword>